<dbReference type="PANTHER" id="PTHR31828">
    <property type="entry name" value="PHOSPHOLIPASE A1-IIGAMMA"/>
    <property type="match status" value="1"/>
</dbReference>
<dbReference type="InterPro" id="IPR029058">
    <property type="entry name" value="AB_hydrolase_fold"/>
</dbReference>
<reference evidence="9" key="1">
    <citation type="submission" date="2020-07" db="EMBL/GenBank/DDBJ databases">
        <title>Genome sequence and genetic diversity analysis of an under-domesticated orphan crop, white fonio (Digitaria exilis).</title>
        <authorList>
            <person name="Bennetzen J.L."/>
            <person name="Chen S."/>
            <person name="Ma X."/>
            <person name="Wang X."/>
            <person name="Yssel A.E.J."/>
            <person name="Chaluvadi S.R."/>
            <person name="Johnson M."/>
            <person name="Gangashetty P."/>
            <person name="Hamidou F."/>
            <person name="Sanogo M.D."/>
            <person name="Zwaenepoel A."/>
            <person name="Wallace J."/>
            <person name="Van De Peer Y."/>
            <person name="Van Deynze A."/>
        </authorList>
    </citation>
    <scope>NUCLEOTIDE SEQUENCE</scope>
    <source>
        <tissue evidence="9">Leaves</tissue>
    </source>
</reference>
<comment type="similarity">
    <text evidence="2 6">Belongs to the AB hydrolase superfamily. Lipase family.</text>
</comment>
<evidence type="ECO:0000256" key="2">
    <source>
        <dbReference type="ARBA" id="ARBA00010701"/>
    </source>
</evidence>
<dbReference type="FunFam" id="3.40.50.1820:FF:000065">
    <property type="entry name" value="Phospholipase A1-II 3"/>
    <property type="match status" value="1"/>
</dbReference>
<dbReference type="AlphaFoldDB" id="A0A835F1P2"/>
<dbReference type="Proteomes" id="UP000636709">
    <property type="component" value="Unassembled WGS sequence"/>
</dbReference>
<keyword evidence="10" id="KW-1185">Reference proteome</keyword>
<protein>
    <recommendedName>
        <fullName evidence="6">Phospholipase A1</fullName>
        <ecNumber evidence="6">3.1.1.-</ecNumber>
    </recommendedName>
</protein>
<gene>
    <name evidence="9" type="ORF">HU200_020207</name>
</gene>
<dbReference type="EC" id="3.1.1.-" evidence="6"/>
<accession>A0A835F1P2</accession>
<dbReference type="InterPro" id="IPR002921">
    <property type="entry name" value="Fungal_lipase-type"/>
</dbReference>
<feature type="signal peptide" evidence="7">
    <location>
        <begin position="1"/>
        <end position="22"/>
    </location>
</feature>
<proteinExistence type="inferred from homology"/>
<evidence type="ECO:0000313" key="10">
    <source>
        <dbReference type="Proteomes" id="UP000636709"/>
    </source>
</evidence>
<dbReference type="GO" id="GO:0005737">
    <property type="term" value="C:cytoplasm"/>
    <property type="evidence" value="ECO:0007669"/>
    <property type="project" value="UniProtKB-ARBA"/>
</dbReference>
<keyword evidence="3 6" id="KW-0378">Hydrolase</keyword>
<evidence type="ECO:0000256" key="7">
    <source>
        <dbReference type="SAM" id="SignalP"/>
    </source>
</evidence>
<dbReference type="PANTHER" id="PTHR31828:SF48">
    <property type="entry name" value="PHOSPHOLIPASE A1"/>
    <property type="match status" value="1"/>
</dbReference>
<dbReference type="EMBL" id="JACEFO010001653">
    <property type="protein sequence ID" value="KAF8725664.1"/>
    <property type="molecule type" value="Genomic_DNA"/>
</dbReference>
<evidence type="ECO:0000256" key="5">
    <source>
        <dbReference type="ARBA" id="ARBA00023098"/>
    </source>
</evidence>
<feature type="chain" id="PRO_5032269144" description="Phospholipase A1" evidence="7">
    <location>
        <begin position="23"/>
        <end position="792"/>
    </location>
</feature>
<comment type="caution">
    <text evidence="9">The sequence shown here is derived from an EMBL/GenBank/DDBJ whole genome shotgun (WGS) entry which is preliminary data.</text>
</comment>
<evidence type="ECO:0000256" key="1">
    <source>
        <dbReference type="ARBA" id="ARBA00003523"/>
    </source>
</evidence>
<dbReference type="GO" id="GO:0016042">
    <property type="term" value="P:lipid catabolic process"/>
    <property type="evidence" value="ECO:0007669"/>
    <property type="project" value="UniProtKB-UniRule"/>
</dbReference>
<keyword evidence="7" id="KW-0732">Signal</keyword>
<keyword evidence="4 6" id="KW-0442">Lipid degradation</keyword>
<evidence type="ECO:0000256" key="6">
    <source>
        <dbReference type="RuleBase" id="RU367093"/>
    </source>
</evidence>
<sequence length="792" mass="86228">MALLVVASLFMCLLLVPSLAAAATPPASSTATRWRELQGNNSWKGLLDPLDIDLRRSLISYGELTQATYDGFNRETRSPHAGACLYGPSDLLSSSGAVAAGRYAVTKFIYATAALPIPASDVPLLPLPELAGDVAAWSRESNWIGYVAVATDEGAAELGRRDILVAWRGTIRPLEWANDFTFTPVSAAPVLGSAAQKNPLAVVHQGFLSVYRRLPVQLEPHEEPIIDRMQVFEEVKRLMELYKDEVTSITIIGHSLGAALATLNAVDIAANRLNAPSNSSQPPCPVTTIVFACPHVGDRLFKAAVDSIPDLKALHVKNAGDVVPMVPPLGYVDVATAVLPIDTGRSPYLRQPGTAKTLHILECYLHGVAGEKGGAGGSFELVVDRDVALVNKDADALKDEYPVPANWWVAKNKWMVKGANGHWKLEDFEEVYQTGTTPPDGRTAAATVISHTPSAMSEQPEAGSKAEGDEEQRLRAALRHLQAEAGVLERLVYKHRNQHRGAAYFQYLLKVRRDLKLLLGAGLTEVLNAVFPVLACRKPVNTILVPAKQTKKKPGANHSHHERLLGVARLLSQMLLDVVSIYNKVTDLTDRKQAVKISIGGVQAFREYYPSMNDACTILEFVWVKDKFVLHEKIKDSCQEIQVEDQKSCGPESSIQYETLALVSEDTPNLETHLPTKPADTIVAGQPDKMNRCSDAGCSQSERQLENESGACSVPETLSTVHSVPHLNLKHETRKRVAFVAVGKPKVLGAASETKSSEVNKKPRLNMISQTSVESGLYSKFLDSENTEKPIL</sequence>
<dbReference type="CDD" id="cd00519">
    <property type="entry name" value="Lipase_3"/>
    <property type="match status" value="1"/>
</dbReference>
<dbReference type="InterPro" id="IPR033556">
    <property type="entry name" value="PLA"/>
</dbReference>
<organism evidence="9 10">
    <name type="scientific">Digitaria exilis</name>
    <dbReference type="NCBI Taxonomy" id="1010633"/>
    <lineage>
        <taxon>Eukaryota</taxon>
        <taxon>Viridiplantae</taxon>
        <taxon>Streptophyta</taxon>
        <taxon>Embryophyta</taxon>
        <taxon>Tracheophyta</taxon>
        <taxon>Spermatophyta</taxon>
        <taxon>Magnoliopsida</taxon>
        <taxon>Liliopsida</taxon>
        <taxon>Poales</taxon>
        <taxon>Poaceae</taxon>
        <taxon>PACMAD clade</taxon>
        <taxon>Panicoideae</taxon>
        <taxon>Panicodae</taxon>
        <taxon>Paniceae</taxon>
        <taxon>Anthephorinae</taxon>
        <taxon>Digitaria</taxon>
    </lineage>
</organism>
<feature type="domain" description="Fungal lipase-type" evidence="8">
    <location>
        <begin position="165"/>
        <end position="329"/>
    </location>
</feature>
<dbReference type="Pfam" id="PF01764">
    <property type="entry name" value="Lipase_3"/>
    <property type="match status" value="1"/>
</dbReference>
<name>A0A835F1P2_9POAL</name>
<evidence type="ECO:0000256" key="4">
    <source>
        <dbReference type="ARBA" id="ARBA00022963"/>
    </source>
</evidence>
<evidence type="ECO:0000259" key="8">
    <source>
        <dbReference type="Pfam" id="PF01764"/>
    </source>
</evidence>
<dbReference type="OrthoDB" id="114080at2759"/>
<evidence type="ECO:0000313" key="9">
    <source>
        <dbReference type="EMBL" id="KAF8725664.1"/>
    </source>
</evidence>
<dbReference type="GO" id="GO:0008970">
    <property type="term" value="F:phospholipase A1 activity"/>
    <property type="evidence" value="ECO:0007669"/>
    <property type="project" value="UniProtKB-UniRule"/>
</dbReference>
<evidence type="ECO:0000256" key="3">
    <source>
        <dbReference type="ARBA" id="ARBA00022801"/>
    </source>
</evidence>
<keyword evidence="5 6" id="KW-0443">Lipid metabolism</keyword>
<dbReference type="SUPFAM" id="SSF53474">
    <property type="entry name" value="alpha/beta-Hydrolases"/>
    <property type="match status" value="1"/>
</dbReference>
<dbReference type="Gene3D" id="3.40.50.1820">
    <property type="entry name" value="alpha/beta hydrolase"/>
    <property type="match status" value="1"/>
</dbReference>
<comment type="function">
    <text evidence="1 6">Acylhydrolase that catalyzes the hydrolysis of phospholipids at the sn-1 position.</text>
</comment>